<dbReference type="OrthoDB" id="1097733at2759"/>
<dbReference type="EMBL" id="CAJNOC010000667">
    <property type="protein sequence ID" value="CAF0789609.1"/>
    <property type="molecule type" value="Genomic_DNA"/>
</dbReference>
<organism evidence="9 10">
    <name type="scientific">Brachionus calyciflorus</name>
    <dbReference type="NCBI Taxonomy" id="104777"/>
    <lineage>
        <taxon>Eukaryota</taxon>
        <taxon>Metazoa</taxon>
        <taxon>Spiralia</taxon>
        <taxon>Gnathifera</taxon>
        <taxon>Rotifera</taxon>
        <taxon>Eurotatoria</taxon>
        <taxon>Monogononta</taxon>
        <taxon>Pseudotrocha</taxon>
        <taxon>Ploima</taxon>
        <taxon>Brachionidae</taxon>
        <taxon>Brachionus</taxon>
    </lineage>
</organism>
<keyword evidence="10" id="KW-1185">Reference proteome</keyword>
<keyword evidence="2 7" id="KW-0805">Transcription regulation</keyword>
<evidence type="ECO:0000256" key="8">
    <source>
        <dbReference type="SAM" id="MobiDB-lite"/>
    </source>
</evidence>
<comment type="caution">
    <text evidence="9">The sequence shown here is derived from an EMBL/GenBank/DDBJ whole genome shotgun (WGS) entry which is preliminary data.</text>
</comment>
<evidence type="ECO:0000256" key="7">
    <source>
        <dbReference type="RuleBase" id="RU367155"/>
    </source>
</evidence>
<dbReference type="GO" id="GO:0003700">
    <property type="term" value="F:DNA-binding transcription factor activity"/>
    <property type="evidence" value="ECO:0007669"/>
    <property type="project" value="UniProtKB-UniRule"/>
</dbReference>
<evidence type="ECO:0000256" key="3">
    <source>
        <dbReference type="ARBA" id="ARBA00023125"/>
    </source>
</evidence>
<comment type="subcellular location">
    <subcellularLocation>
        <location evidence="1 7">Nucleus</location>
    </subcellularLocation>
</comment>
<keyword evidence="6 7" id="KW-0539">Nucleus</keyword>
<name>A0A813S3G7_9BILA</name>
<dbReference type="GO" id="GO:0003677">
    <property type="term" value="F:DNA binding"/>
    <property type="evidence" value="ECO:0007669"/>
    <property type="project" value="UniProtKB-KW"/>
</dbReference>
<evidence type="ECO:0000256" key="6">
    <source>
        <dbReference type="ARBA" id="ARBA00023242"/>
    </source>
</evidence>
<keyword evidence="5 7" id="KW-0804">Transcription</keyword>
<dbReference type="AlphaFoldDB" id="A0A813S3G7"/>
<dbReference type="GO" id="GO:0016602">
    <property type="term" value="C:CCAAT-binding factor complex"/>
    <property type="evidence" value="ECO:0007669"/>
    <property type="project" value="InterPro"/>
</dbReference>
<proteinExistence type="inferred from homology"/>
<dbReference type="Pfam" id="PF02045">
    <property type="entry name" value="CBFB_NFYA"/>
    <property type="match status" value="1"/>
</dbReference>
<feature type="region of interest" description="Disordered" evidence="8">
    <location>
        <begin position="155"/>
        <end position="201"/>
    </location>
</feature>
<dbReference type="InterPro" id="IPR001289">
    <property type="entry name" value="NFYA"/>
</dbReference>
<evidence type="ECO:0000256" key="2">
    <source>
        <dbReference type="ARBA" id="ARBA00023015"/>
    </source>
</evidence>
<dbReference type="PRINTS" id="PR00616">
    <property type="entry name" value="CCAATSUBUNTB"/>
</dbReference>
<accession>A0A813S3G7</accession>
<comment type="function">
    <text evidence="7">Component of the sequence-specific heterotrimeric transcription factor (NF-Y) which specifically recognizes a 5'-CCAAT-3' box motif found in the promoters of its target genes.</text>
</comment>
<evidence type="ECO:0000256" key="4">
    <source>
        <dbReference type="ARBA" id="ARBA00023159"/>
    </source>
</evidence>
<evidence type="ECO:0000256" key="5">
    <source>
        <dbReference type="ARBA" id="ARBA00023163"/>
    </source>
</evidence>
<dbReference type="PANTHER" id="PTHR12632">
    <property type="entry name" value="TRANSCRIPTION FACTOR NF-Y ALPHA-RELATED"/>
    <property type="match status" value="1"/>
</dbReference>
<dbReference type="SMART" id="SM00521">
    <property type="entry name" value="CBF"/>
    <property type="match status" value="1"/>
</dbReference>
<reference evidence="9" key="1">
    <citation type="submission" date="2021-02" db="EMBL/GenBank/DDBJ databases">
        <authorList>
            <person name="Nowell W R."/>
        </authorList>
    </citation>
    <scope>NUCLEOTIDE SEQUENCE</scope>
    <source>
        <strain evidence="9">Ploen Becks lab</strain>
    </source>
</reference>
<dbReference type="PROSITE" id="PS00686">
    <property type="entry name" value="NFYA_HAP2_1"/>
    <property type="match status" value="1"/>
</dbReference>
<dbReference type="Proteomes" id="UP000663879">
    <property type="component" value="Unassembled WGS sequence"/>
</dbReference>
<keyword evidence="3 7" id="KW-0238">DNA-binding</keyword>
<dbReference type="PROSITE" id="PS51152">
    <property type="entry name" value="NFYA_HAP2_2"/>
    <property type="match status" value="1"/>
</dbReference>
<comment type="similarity">
    <text evidence="7">Belongs to the NFYA/HAP2 subunit family.</text>
</comment>
<sequence>MLQIGNQQILIAQPNSNSSTSSFAHGQVIQFGDGQQAILVQNPDQGGTPQIIQIPSGVSLGTQSQSIQLQSGHGLGNVFMMVPNGNNATTSSSSQVQRLNFQTNQVIDSESVVSQVQNALNSGGDTPDSELGEEEPLYVNAKQYNRILKRRQARAKLESDGRIPKNRQKKFLHESRHKHAMNRVRGQGGRFAAGAKKKEQQ</sequence>
<evidence type="ECO:0000313" key="9">
    <source>
        <dbReference type="EMBL" id="CAF0789609.1"/>
    </source>
</evidence>
<dbReference type="Gene3D" id="6.10.250.2430">
    <property type="match status" value="1"/>
</dbReference>
<evidence type="ECO:0000313" key="10">
    <source>
        <dbReference type="Proteomes" id="UP000663879"/>
    </source>
</evidence>
<evidence type="ECO:0000256" key="1">
    <source>
        <dbReference type="ARBA" id="ARBA00004123"/>
    </source>
</evidence>
<comment type="subunit">
    <text evidence="7">Heterotrimer.</text>
</comment>
<dbReference type="InterPro" id="IPR018362">
    <property type="entry name" value="CCAAT-binding_factor_CS"/>
</dbReference>
<gene>
    <name evidence="9" type="ORF">OXX778_LOCUS5900</name>
</gene>
<keyword evidence="4" id="KW-0010">Activator</keyword>
<feature type="compositionally biased region" description="Basic residues" evidence="8">
    <location>
        <begin position="164"/>
        <end position="182"/>
    </location>
</feature>
<protein>
    <recommendedName>
        <fullName evidence="7">Nuclear transcription factor Y subunit</fullName>
    </recommendedName>
</protein>